<proteinExistence type="predicted"/>
<gene>
    <name evidence="1" type="ORF">BBK82_28670</name>
</gene>
<dbReference type="KEGG" id="led:BBK82_28670"/>
<dbReference type="STRING" id="1586287.BBK82_28670"/>
<name>A0A1B2HNY2_9PSEU</name>
<dbReference type="EMBL" id="CP016793">
    <property type="protein sequence ID" value="ANZ39433.1"/>
    <property type="molecule type" value="Genomic_DNA"/>
</dbReference>
<sequence length="84" mass="9516">MAAEILTEDLLRTSLARLSREVVKTHPEFGEMLARHMMLTCGLVPDPQRAAHYHELGTLLVDLGRLYLAESEELRTVQEERVSA</sequence>
<dbReference type="OrthoDB" id="3692321at2"/>
<accession>A0A1B2HNY2</accession>
<reference evidence="1 2" key="1">
    <citation type="submission" date="2016-07" db="EMBL/GenBank/DDBJ databases">
        <title>Complete genome sequence of the Lentzea guizhouensis DHS C013.</title>
        <authorList>
            <person name="Cao C."/>
        </authorList>
    </citation>
    <scope>NUCLEOTIDE SEQUENCE [LARGE SCALE GENOMIC DNA]</scope>
    <source>
        <strain evidence="1 2">DHS C013</strain>
    </source>
</reference>
<evidence type="ECO:0000313" key="1">
    <source>
        <dbReference type="EMBL" id="ANZ39433.1"/>
    </source>
</evidence>
<dbReference type="AlphaFoldDB" id="A0A1B2HNY2"/>
<keyword evidence="2" id="KW-1185">Reference proteome</keyword>
<protein>
    <submittedName>
        <fullName evidence="1">Uncharacterized protein</fullName>
    </submittedName>
</protein>
<dbReference type="RefSeq" id="WP_065917774.1">
    <property type="nucleotide sequence ID" value="NZ_CP016793.1"/>
</dbReference>
<evidence type="ECO:0000313" key="2">
    <source>
        <dbReference type="Proteomes" id="UP000093053"/>
    </source>
</evidence>
<dbReference type="Proteomes" id="UP000093053">
    <property type="component" value="Chromosome"/>
</dbReference>
<organism evidence="1 2">
    <name type="scientific">Lentzea guizhouensis</name>
    <dbReference type="NCBI Taxonomy" id="1586287"/>
    <lineage>
        <taxon>Bacteria</taxon>
        <taxon>Bacillati</taxon>
        <taxon>Actinomycetota</taxon>
        <taxon>Actinomycetes</taxon>
        <taxon>Pseudonocardiales</taxon>
        <taxon>Pseudonocardiaceae</taxon>
        <taxon>Lentzea</taxon>
    </lineage>
</organism>